<dbReference type="GO" id="GO:0046872">
    <property type="term" value="F:metal ion binding"/>
    <property type="evidence" value="ECO:0007669"/>
    <property type="project" value="UniProtKB-KW"/>
</dbReference>
<keyword evidence="4" id="KW-0548">Nucleotidyltransferase</keyword>
<evidence type="ECO:0000256" key="8">
    <source>
        <dbReference type="ARBA" id="ARBA00022842"/>
    </source>
</evidence>
<dbReference type="CDD" id="cd05403">
    <property type="entry name" value="NT_KNTase_like"/>
    <property type="match status" value="1"/>
</dbReference>
<organism evidence="11 12">
    <name type="scientific">Candidatus Magasanikbacteria bacterium RIFCSPLOWO2_01_FULL_40_15</name>
    <dbReference type="NCBI Taxonomy" id="1798686"/>
    <lineage>
        <taxon>Bacteria</taxon>
        <taxon>Candidatus Magasanikiibacteriota</taxon>
    </lineage>
</organism>
<sequence length="103" mass="11439">MKKIVKQKSILTLSDIQAKARPVFVNFDVKKAHLFGSYARGEATSKSDIDIIIEFKGQKSLFDLVGLRDSLQEKLGRKVDVGTPGSIHPALKKNIEKDFVALL</sequence>
<gene>
    <name evidence="11" type="ORF">A2983_04270</name>
</gene>
<dbReference type="SUPFAM" id="SSF81301">
    <property type="entry name" value="Nucleotidyltransferase"/>
    <property type="match status" value="1"/>
</dbReference>
<dbReference type="PANTHER" id="PTHR33571">
    <property type="entry name" value="SSL8005 PROTEIN"/>
    <property type="match status" value="1"/>
</dbReference>
<keyword evidence="5" id="KW-0479">Metal-binding</keyword>
<protein>
    <recommendedName>
        <fullName evidence="10">Polymerase nucleotidyl transferase domain-containing protein</fullName>
    </recommendedName>
</protein>
<evidence type="ECO:0000256" key="9">
    <source>
        <dbReference type="ARBA" id="ARBA00038276"/>
    </source>
</evidence>
<evidence type="ECO:0000256" key="2">
    <source>
        <dbReference type="ARBA" id="ARBA00022649"/>
    </source>
</evidence>
<keyword evidence="2" id="KW-1277">Toxin-antitoxin system</keyword>
<dbReference type="Pfam" id="PF01909">
    <property type="entry name" value="NTP_transf_2"/>
    <property type="match status" value="1"/>
</dbReference>
<evidence type="ECO:0000256" key="4">
    <source>
        <dbReference type="ARBA" id="ARBA00022695"/>
    </source>
</evidence>
<comment type="similarity">
    <text evidence="9">Belongs to the MntA antitoxin family.</text>
</comment>
<evidence type="ECO:0000256" key="7">
    <source>
        <dbReference type="ARBA" id="ARBA00022840"/>
    </source>
</evidence>
<evidence type="ECO:0000256" key="6">
    <source>
        <dbReference type="ARBA" id="ARBA00022741"/>
    </source>
</evidence>
<dbReference type="EMBL" id="MFQH01000003">
    <property type="protein sequence ID" value="OGH78688.1"/>
    <property type="molecule type" value="Genomic_DNA"/>
</dbReference>
<reference evidence="11 12" key="1">
    <citation type="journal article" date="2016" name="Nat. Commun.">
        <title>Thousands of microbial genomes shed light on interconnected biogeochemical processes in an aquifer system.</title>
        <authorList>
            <person name="Anantharaman K."/>
            <person name="Brown C.T."/>
            <person name="Hug L.A."/>
            <person name="Sharon I."/>
            <person name="Castelle C.J."/>
            <person name="Probst A.J."/>
            <person name="Thomas B.C."/>
            <person name="Singh A."/>
            <person name="Wilkins M.J."/>
            <person name="Karaoz U."/>
            <person name="Brodie E.L."/>
            <person name="Williams K.H."/>
            <person name="Hubbard S.S."/>
            <person name="Banfield J.F."/>
        </authorList>
    </citation>
    <scope>NUCLEOTIDE SEQUENCE [LARGE SCALE GENOMIC DNA]</scope>
</reference>
<dbReference type="InterPro" id="IPR052038">
    <property type="entry name" value="Type-VII_TA_antitoxin"/>
</dbReference>
<dbReference type="AlphaFoldDB" id="A0A1F6N4L3"/>
<dbReference type="Proteomes" id="UP000177040">
    <property type="component" value="Unassembled WGS sequence"/>
</dbReference>
<proteinExistence type="inferred from homology"/>
<accession>A0A1F6N4L3</accession>
<dbReference type="PANTHER" id="PTHR33571:SF14">
    <property type="entry name" value="PROTEIN ADENYLYLTRANSFERASE MJ0435-RELATED"/>
    <property type="match status" value="1"/>
</dbReference>
<keyword evidence="7" id="KW-0067">ATP-binding</keyword>
<keyword evidence="6" id="KW-0547">Nucleotide-binding</keyword>
<evidence type="ECO:0000256" key="5">
    <source>
        <dbReference type="ARBA" id="ARBA00022723"/>
    </source>
</evidence>
<feature type="domain" description="Polymerase nucleotidyl transferase" evidence="10">
    <location>
        <begin position="27"/>
        <end position="101"/>
    </location>
</feature>
<dbReference type="InterPro" id="IPR043519">
    <property type="entry name" value="NT_sf"/>
</dbReference>
<evidence type="ECO:0000313" key="11">
    <source>
        <dbReference type="EMBL" id="OGH78688.1"/>
    </source>
</evidence>
<dbReference type="GO" id="GO:0005524">
    <property type="term" value="F:ATP binding"/>
    <property type="evidence" value="ECO:0007669"/>
    <property type="project" value="UniProtKB-KW"/>
</dbReference>
<evidence type="ECO:0000313" key="12">
    <source>
        <dbReference type="Proteomes" id="UP000177040"/>
    </source>
</evidence>
<dbReference type="InterPro" id="IPR002934">
    <property type="entry name" value="Polymerase_NTP_transf_dom"/>
</dbReference>
<evidence type="ECO:0000259" key="10">
    <source>
        <dbReference type="Pfam" id="PF01909"/>
    </source>
</evidence>
<comment type="caution">
    <text evidence="11">The sequence shown here is derived from an EMBL/GenBank/DDBJ whole genome shotgun (WGS) entry which is preliminary data.</text>
</comment>
<evidence type="ECO:0000256" key="1">
    <source>
        <dbReference type="ARBA" id="ARBA00001946"/>
    </source>
</evidence>
<dbReference type="Gene3D" id="3.30.460.10">
    <property type="entry name" value="Beta Polymerase, domain 2"/>
    <property type="match status" value="1"/>
</dbReference>
<dbReference type="GO" id="GO:0016779">
    <property type="term" value="F:nucleotidyltransferase activity"/>
    <property type="evidence" value="ECO:0007669"/>
    <property type="project" value="UniProtKB-KW"/>
</dbReference>
<keyword evidence="8" id="KW-0460">Magnesium</keyword>
<keyword evidence="3" id="KW-0808">Transferase</keyword>
<evidence type="ECO:0000256" key="3">
    <source>
        <dbReference type="ARBA" id="ARBA00022679"/>
    </source>
</evidence>
<comment type="cofactor">
    <cofactor evidence="1">
        <name>Mg(2+)</name>
        <dbReference type="ChEBI" id="CHEBI:18420"/>
    </cofactor>
</comment>
<name>A0A1F6N4L3_9BACT</name>